<reference evidence="2" key="1">
    <citation type="submission" date="2019-02" db="EMBL/GenBank/DDBJ databases">
        <title>Genome sequencing of Clostridium botulinum clinical isolates.</title>
        <authorList>
            <person name="Brunt J."/>
            <person name="Van Vliet A.H.M."/>
            <person name="Stringer S.C."/>
            <person name="Grant K.A."/>
            <person name="Carter A.C."/>
            <person name="Peck M.W."/>
        </authorList>
    </citation>
    <scope>NUCLEOTIDE SEQUENCE</scope>
    <source>
        <strain evidence="2">H114400598</strain>
    </source>
</reference>
<dbReference type="SUPFAM" id="SSF50998">
    <property type="entry name" value="Quinoprotein alcohol dehydrogenase-like"/>
    <property type="match status" value="1"/>
</dbReference>
<dbReference type="InterPro" id="IPR011047">
    <property type="entry name" value="Quinoprotein_ADH-like_sf"/>
</dbReference>
<dbReference type="AlphaFoldDB" id="A0A6G4CRK8"/>
<gene>
    <name evidence="2" type="ORF">EXM56_13450</name>
</gene>
<name>A0A6G4CRK8_CLOBO</name>
<feature type="domain" description="Phage tail fibre protein N-terminal" evidence="1">
    <location>
        <begin position="1"/>
        <end position="150"/>
    </location>
</feature>
<comment type="caution">
    <text evidence="2">The sequence shown here is derived from an EMBL/GenBank/DDBJ whole genome shotgun (WGS) entry which is preliminary data.</text>
</comment>
<proteinExistence type="predicted"/>
<dbReference type="PANTHER" id="PTHR35191">
    <property type="entry name" value="PROPHAGE SIDE TAIL FIBER PROTEIN HOMOLOG STFQ-RELATED"/>
    <property type="match status" value="1"/>
</dbReference>
<evidence type="ECO:0000313" key="2">
    <source>
        <dbReference type="EMBL" id="NEZ76298.1"/>
    </source>
</evidence>
<evidence type="ECO:0000259" key="1">
    <source>
        <dbReference type="Pfam" id="PF12571"/>
    </source>
</evidence>
<organism evidence="2">
    <name type="scientific">Clostridium botulinum</name>
    <dbReference type="NCBI Taxonomy" id="1491"/>
    <lineage>
        <taxon>Bacteria</taxon>
        <taxon>Bacillati</taxon>
        <taxon>Bacillota</taxon>
        <taxon>Clostridia</taxon>
        <taxon>Eubacteriales</taxon>
        <taxon>Clostridiaceae</taxon>
        <taxon>Clostridium</taxon>
    </lineage>
</organism>
<dbReference type="Pfam" id="PF12571">
    <property type="entry name" value="Phage_tail_fib"/>
    <property type="match status" value="1"/>
</dbReference>
<dbReference type="InterPro" id="IPR022225">
    <property type="entry name" value="Phage_tail_fibre_N"/>
</dbReference>
<dbReference type="EMBL" id="SGKT01000032">
    <property type="protein sequence ID" value="NEZ76298.1"/>
    <property type="molecule type" value="Genomic_DNA"/>
</dbReference>
<sequence length="573" mass="64982">MAEQFYTILTKIGKAKIANATALGNKVNFTTLKVGDGKGKYYNPTEEQEDLVNEVWQGNINSIRVDENNPNWVVIEVIIPSSVGGFMIREAGVFDDENNMLAIGKYPETYKPQAQDGSTKDLVIRMMLEVSNTSSVTLKVDPTVILATQKDIQIINSNMVDLSKRVSKNEENITSIKSDLDGIATKQGELKNLKTTTKTNLVNAVNELFTSASNGKTKVATAITGKGVPASGSDSYDTLSSKIKNIKTGYTQNDLINAENVEFSIKNIFSKNMDSGMLFFIKDYIYVINWKDSIKKYSLDGNLILSKKIDHNGFSSGSYTYFDDIYKIFFHDNYFYIFNKGLKHSGQYYYKINAETCDITRISTYGFGGDHAYSYSGYGGVAINNDGICCGYNEYSGEVFLFSLSYAGIIWSKYLFEWDHKYTFKYKFSNIFSDGTDFYISCDSSSGSYYKINVNGDISKLEKKSLPYESNSVMLDEYVYWYDSNKKIWRYNIKTNKTEQIGLECKYIELDFLRKYLYIYTGSILHKIDKSGNIICSYNCTAEHFLGSDKDACIYFYNNNVINKIKLAYKVLV</sequence>
<dbReference type="InterPro" id="IPR051934">
    <property type="entry name" value="Phage_Tail_Fiber_Structural"/>
</dbReference>
<protein>
    <submittedName>
        <fullName evidence="2">Phage tail protein</fullName>
    </submittedName>
</protein>
<dbReference type="PANTHER" id="PTHR35191:SF1">
    <property type="entry name" value="PROPHAGE SIDE TAIL FIBER PROTEIN HOMOLOG STFQ-RELATED"/>
    <property type="match status" value="1"/>
</dbReference>
<accession>A0A6G4CRK8</accession>